<dbReference type="PROSITE" id="PS50943">
    <property type="entry name" value="HTH_CROC1"/>
    <property type="match status" value="1"/>
</dbReference>
<dbReference type="Proteomes" id="UP000653644">
    <property type="component" value="Unassembled WGS sequence"/>
</dbReference>
<dbReference type="Gene3D" id="1.10.260.40">
    <property type="entry name" value="lambda repressor-like DNA-binding domains"/>
    <property type="match status" value="1"/>
</dbReference>
<dbReference type="SUPFAM" id="SSF47413">
    <property type="entry name" value="lambda repressor-like DNA-binding domains"/>
    <property type="match status" value="1"/>
</dbReference>
<evidence type="ECO:0000259" key="1">
    <source>
        <dbReference type="PROSITE" id="PS50943"/>
    </source>
</evidence>
<accession>A0ABQ3D3Y7</accession>
<gene>
    <name evidence="2" type="ORF">GCM10010345_72550</name>
</gene>
<comment type="caution">
    <text evidence="2">The sequence shown here is derived from an EMBL/GenBank/DDBJ whole genome shotgun (WGS) entry which is preliminary data.</text>
</comment>
<dbReference type="InterPro" id="IPR001387">
    <property type="entry name" value="Cro/C1-type_HTH"/>
</dbReference>
<evidence type="ECO:0000313" key="3">
    <source>
        <dbReference type="Proteomes" id="UP000653644"/>
    </source>
</evidence>
<keyword evidence="3" id="KW-1185">Reference proteome</keyword>
<reference evidence="3" key="1">
    <citation type="journal article" date="2019" name="Int. J. Syst. Evol. Microbiol.">
        <title>The Global Catalogue of Microorganisms (GCM) 10K type strain sequencing project: providing services to taxonomists for standard genome sequencing and annotation.</title>
        <authorList>
            <consortium name="The Broad Institute Genomics Platform"/>
            <consortium name="The Broad Institute Genome Sequencing Center for Infectious Disease"/>
            <person name="Wu L."/>
            <person name="Ma J."/>
        </authorList>
    </citation>
    <scope>NUCLEOTIDE SEQUENCE [LARGE SCALE GENOMIC DNA]</scope>
    <source>
        <strain evidence="3">JCM 4733</strain>
    </source>
</reference>
<dbReference type="InterPro" id="IPR010982">
    <property type="entry name" value="Lambda_DNA-bd_dom_sf"/>
</dbReference>
<protein>
    <recommendedName>
        <fullName evidence="1">HTH cro/C1-type domain-containing protein</fullName>
    </recommendedName>
</protein>
<evidence type="ECO:0000313" key="2">
    <source>
        <dbReference type="EMBL" id="GHA57583.1"/>
    </source>
</evidence>
<dbReference type="RefSeq" id="WP_306433499.1">
    <property type="nucleotide sequence ID" value="NZ_BMVN01000038.1"/>
</dbReference>
<sequence length="49" mass="5253">MTAVRSDAGVEDPADSEEVADLLRAIGRMIKAARERAGLSQRELGQRVG</sequence>
<feature type="domain" description="HTH cro/C1-type" evidence="1">
    <location>
        <begin position="30"/>
        <end position="49"/>
    </location>
</feature>
<dbReference type="EMBL" id="BMVN01000038">
    <property type="protein sequence ID" value="GHA57583.1"/>
    <property type="molecule type" value="Genomic_DNA"/>
</dbReference>
<organism evidence="2 3">
    <name type="scientific">Streptomyces canarius</name>
    <dbReference type="NCBI Taxonomy" id="285453"/>
    <lineage>
        <taxon>Bacteria</taxon>
        <taxon>Bacillati</taxon>
        <taxon>Actinomycetota</taxon>
        <taxon>Actinomycetes</taxon>
        <taxon>Kitasatosporales</taxon>
        <taxon>Streptomycetaceae</taxon>
        <taxon>Streptomyces</taxon>
    </lineage>
</organism>
<name>A0ABQ3D3Y7_9ACTN</name>
<proteinExistence type="predicted"/>